<feature type="domain" description="Transketolase N-terminal" evidence="1">
    <location>
        <begin position="20"/>
        <end position="270"/>
    </location>
</feature>
<protein>
    <submittedName>
        <fullName evidence="2">Transketolase</fullName>
    </submittedName>
</protein>
<gene>
    <name evidence="2" type="ORF">HB778_37370</name>
</gene>
<dbReference type="CDD" id="cd02012">
    <property type="entry name" value="TPP_TK"/>
    <property type="match status" value="1"/>
</dbReference>
<evidence type="ECO:0000259" key="1">
    <source>
        <dbReference type="Pfam" id="PF00456"/>
    </source>
</evidence>
<dbReference type="EMBL" id="CP050298">
    <property type="protein sequence ID" value="QND61856.1"/>
    <property type="molecule type" value="Genomic_DNA"/>
</dbReference>
<dbReference type="Proteomes" id="UP000515465">
    <property type="component" value="Plasmid p_3"/>
</dbReference>
<accession>A0A7G6T524</accession>
<evidence type="ECO:0000313" key="3">
    <source>
        <dbReference type="Proteomes" id="UP000515465"/>
    </source>
</evidence>
<reference evidence="3" key="1">
    <citation type="journal article" date="2020" name="Mol. Plant Microbe">
        <title>Rhizobial microsymbionts of the narrowly endemic Oxytropis species growing in Kamchatka are characterized by significant genetic diversity and possess a set of genes that are associated with T3SS and T6SS secretion systems and can affect the development of symbiosis.</title>
        <authorList>
            <person name="Safronova V."/>
            <person name="Guro P."/>
            <person name="Sazanova A."/>
            <person name="Kuznetsova I."/>
            <person name="Belimov A."/>
            <person name="Yakubov V."/>
            <person name="Chirak E."/>
            <person name="Afonin A."/>
            <person name="Gogolev Y."/>
            <person name="Andronov E."/>
            <person name="Tikhonovich I."/>
        </authorList>
    </citation>
    <scope>NUCLEOTIDE SEQUENCE [LARGE SCALE GENOMIC DNA]</scope>
    <source>
        <strain evidence="3">583</strain>
        <plasmid evidence="3">p_3</plasmid>
    </source>
</reference>
<dbReference type="SUPFAM" id="SSF52518">
    <property type="entry name" value="Thiamin diphosphate-binding fold (THDP-binding)"/>
    <property type="match status" value="1"/>
</dbReference>
<dbReference type="PANTHER" id="PTHR47514">
    <property type="entry name" value="TRANSKETOLASE N-TERMINAL SECTION-RELATED"/>
    <property type="match status" value="1"/>
</dbReference>
<dbReference type="Gene3D" id="3.40.50.970">
    <property type="match status" value="1"/>
</dbReference>
<dbReference type="AlphaFoldDB" id="A0A7G6T524"/>
<geneLocation type="plasmid" evidence="2 3">
    <name>p_3</name>
</geneLocation>
<organism evidence="2 3">
    <name type="scientific">Mesorhizobium huakuii</name>
    <dbReference type="NCBI Taxonomy" id="28104"/>
    <lineage>
        <taxon>Bacteria</taxon>
        <taxon>Pseudomonadati</taxon>
        <taxon>Pseudomonadota</taxon>
        <taxon>Alphaproteobacteria</taxon>
        <taxon>Hyphomicrobiales</taxon>
        <taxon>Phyllobacteriaceae</taxon>
        <taxon>Mesorhizobium</taxon>
    </lineage>
</organism>
<proteinExistence type="predicted"/>
<dbReference type="Pfam" id="PF00456">
    <property type="entry name" value="Transketolase_N"/>
    <property type="match status" value="1"/>
</dbReference>
<dbReference type="InterPro" id="IPR005474">
    <property type="entry name" value="Transketolase_N"/>
</dbReference>
<evidence type="ECO:0000313" key="2">
    <source>
        <dbReference type="EMBL" id="QND61856.1"/>
    </source>
</evidence>
<dbReference type="RefSeq" id="WP_183454966.1">
    <property type="nucleotide sequence ID" value="NZ_CP050298.1"/>
</dbReference>
<sequence>MLIEYPHVAADLASQLAERAHALRMLILRTHAAAGQGHLGSSLSIVEILVALMSSGVETGSWGKAPHGDRIVLSKGHAALAFYCALAQAGLIPQRDLESFSRNGGKLEPHPNERTVPAVQASTGSLGQGLSIGVGLALGSRICGRNDSCFVILGDGELNEGQCWEAAMSASRLRLGNLVAVVDANGFQQDGPMDEIMPVTGLAEAWRTLGWAAAEVDGHDCAMLLSTLAATRSADRPALIVARTVKGRGVPFIEHMTESHFPPPLTAAELVMIDQLAAKGTANARG</sequence>
<keyword evidence="2" id="KW-0614">Plasmid</keyword>
<name>A0A7G6T524_9HYPH</name>
<dbReference type="InterPro" id="IPR029061">
    <property type="entry name" value="THDP-binding"/>
</dbReference>
<dbReference type="PANTHER" id="PTHR47514:SF2">
    <property type="entry name" value="TRANSKETOLASE"/>
    <property type="match status" value="1"/>
</dbReference>